<evidence type="ECO:0000259" key="1">
    <source>
        <dbReference type="Pfam" id="PF05685"/>
    </source>
</evidence>
<dbReference type="GO" id="GO:0004519">
    <property type="term" value="F:endonuclease activity"/>
    <property type="evidence" value="ECO:0007669"/>
    <property type="project" value="UniProtKB-KW"/>
</dbReference>
<keyword evidence="2" id="KW-0540">Nuclease</keyword>
<dbReference type="RefSeq" id="WP_386411751.1">
    <property type="nucleotide sequence ID" value="NZ_JBHSZO010000004.1"/>
</dbReference>
<dbReference type="Proteomes" id="UP001596413">
    <property type="component" value="Unassembled WGS sequence"/>
</dbReference>
<organism evidence="2 3">
    <name type="scientific">Streptomyces polyrhachis</name>
    <dbReference type="NCBI Taxonomy" id="1282885"/>
    <lineage>
        <taxon>Bacteria</taxon>
        <taxon>Bacillati</taxon>
        <taxon>Actinomycetota</taxon>
        <taxon>Actinomycetes</taxon>
        <taxon>Kitasatosporales</taxon>
        <taxon>Streptomycetaceae</taxon>
        <taxon>Streptomyces</taxon>
    </lineage>
</organism>
<dbReference type="InterPro" id="IPR011335">
    <property type="entry name" value="Restrct_endonuc-II-like"/>
</dbReference>
<keyword evidence="2" id="KW-0255">Endonuclease</keyword>
<dbReference type="PANTHER" id="PTHR35400">
    <property type="entry name" value="SLR1083 PROTEIN"/>
    <property type="match status" value="1"/>
</dbReference>
<evidence type="ECO:0000313" key="3">
    <source>
        <dbReference type="Proteomes" id="UP001596413"/>
    </source>
</evidence>
<accession>A0ABW2GBK0</accession>
<reference evidence="3" key="1">
    <citation type="journal article" date="2019" name="Int. J. Syst. Evol. Microbiol.">
        <title>The Global Catalogue of Microorganisms (GCM) 10K type strain sequencing project: providing services to taxonomists for standard genome sequencing and annotation.</title>
        <authorList>
            <consortium name="The Broad Institute Genomics Platform"/>
            <consortium name="The Broad Institute Genome Sequencing Center for Infectious Disease"/>
            <person name="Wu L."/>
            <person name="Ma J."/>
        </authorList>
    </citation>
    <scope>NUCLEOTIDE SEQUENCE [LARGE SCALE GENOMIC DNA]</scope>
    <source>
        <strain evidence="3">CGMCC 1.13681</strain>
    </source>
</reference>
<keyword evidence="2" id="KW-0378">Hydrolase</keyword>
<proteinExistence type="predicted"/>
<comment type="caution">
    <text evidence="2">The sequence shown here is derived from an EMBL/GenBank/DDBJ whole genome shotgun (WGS) entry which is preliminary data.</text>
</comment>
<gene>
    <name evidence="2" type="ORF">ACFQLX_03425</name>
</gene>
<dbReference type="PANTHER" id="PTHR35400:SF3">
    <property type="entry name" value="SLL1072 PROTEIN"/>
    <property type="match status" value="1"/>
</dbReference>
<evidence type="ECO:0000313" key="2">
    <source>
        <dbReference type="EMBL" id="MFC7217226.1"/>
    </source>
</evidence>
<dbReference type="Pfam" id="PF05685">
    <property type="entry name" value="Uma2"/>
    <property type="match status" value="1"/>
</dbReference>
<dbReference type="InterPro" id="IPR012296">
    <property type="entry name" value="Nuclease_put_TT1808"/>
</dbReference>
<dbReference type="SUPFAM" id="SSF52980">
    <property type="entry name" value="Restriction endonuclease-like"/>
    <property type="match status" value="1"/>
</dbReference>
<name>A0ABW2GBK0_9ACTN</name>
<protein>
    <submittedName>
        <fullName evidence="2">Uma2 family endonuclease</fullName>
    </submittedName>
</protein>
<dbReference type="Gene3D" id="3.90.1570.10">
    <property type="entry name" value="tt1808, chain A"/>
    <property type="match status" value="1"/>
</dbReference>
<keyword evidence="3" id="KW-1185">Reference proteome</keyword>
<feature type="domain" description="Putative restriction endonuclease" evidence="1">
    <location>
        <begin position="27"/>
        <end position="172"/>
    </location>
</feature>
<dbReference type="InterPro" id="IPR008538">
    <property type="entry name" value="Uma2"/>
</dbReference>
<dbReference type="EMBL" id="JBHSZO010000004">
    <property type="protein sequence ID" value="MFC7217226.1"/>
    <property type="molecule type" value="Genomic_DNA"/>
</dbReference>
<dbReference type="CDD" id="cd06260">
    <property type="entry name" value="DUF820-like"/>
    <property type="match status" value="1"/>
</dbReference>
<sequence>MSEQSVYRHLREFRDVFDKPAPLAWPEISHGQLLMMMSPKKQHQLVAHRVRVQLEPQLGEALVLMLETDMEDAALGVLRIPDLVVIDEEEAVAENDSIDPRRSHLVIEIVSRSNPDNDYEGKLRDYPAMGVPHYLIIDPRDGTAVHHWAPTRRTGTPTYDNRQHHTFGDTITVGEWKLDTTGLPRYTGTTGR</sequence>